<dbReference type="NCBIfam" id="TIGR01630">
    <property type="entry name" value="psiM2_ORF9"/>
    <property type="match status" value="1"/>
</dbReference>
<dbReference type="InterPro" id="IPR035421">
    <property type="entry name" value="Terminase_6C"/>
</dbReference>
<keyword evidence="1" id="KW-1188">Viral release from host cell</keyword>
<reference evidence="3 4" key="1">
    <citation type="journal article" date="2015" name="Microbiome">
        <title>Genomic resolution of linkages in carbon, nitrogen, and sulfur cycling among widespread estuary sediment bacteria.</title>
        <authorList>
            <person name="Baker B.J."/>
            <person name="Lazar C.S."/>
            <person name="Teske A.P."/>
            <person name="Dick G.J."/>
        </authorList>
    </citation>
    <scope>NUCLEOTIDE SEQUENCE [LARGE SCALE GENOMIC DNA]</scope>
    <source>
        <strain evidence="3">SM1_40</strain>
    </source>
</reference>
<protein>
    <recommendedName>
        <fullName evidence="2">Terminase large subunit gp17-like C-terminal domain-containing protein</fullName>
    </recommendedName>
</protein>
<dbReference type="Pfam" id="PF03237">
    <property type="entry name" value="Terminase_6N"/>
    <property type="match status" value="1"/>
</dbReference>
<dbReference type="Pfam" id="PF17289">
    <property type="entry name" value="Terminase_6C"/>
    <property type="match status" value="1"/>
</dbReference>
<dbReference type="Gene3D" id="3.30.420.240">
    <property type="match status" value="1"/>
</dbReference>
<evidence type="ECO:0000313" key="4">
    <source>
        <dbReference type="Proteomes" id="UP000051035"/>
    </source>
</evidence>
<gene>
    <name evidence="3" type="ORF">AMJ71_08560</name>
</gene>
<evidence type="ECO:0000259" key="2">
    <source>
        <dbReference type="Pfam" id="PF17289"/>
    </source>
</evidence>
<dbReference type="InterPro" id="IPR006517">
    <property type="entry name" value="Phage_terminase_lsu-like_C"/>
</dbReference>
<organism evidence="3 4">
    <name type="scientific">candidate division TA06 bacterium SM1_40</name>
    <dbReference type="NCBI Taxonomy" id="1703773"/>
    <lineage>
        <taxon>Bacteria</taxon>
        <taxon>Bacteria division TA06</taxon>
    </lineage>
</organism>
<dbReference type="Proteomes" id="UP000051035">
    <property type="component" value="Unassembled WGS sequence"/>
</dbReference>
<feature type="domain" description="Terminase large subunit gp17-like C-terminal" evidence="2">
    <location>
        <begin position="242"/>
        <end position="385"/>
    </location>
</feature>
<accession>A0A0S8JFF1</accession>
<dbReference type="PATRIC" id="fig|1703773.3.peg.293"/>
<comment type="caution">
    <text evidence="3">The sequence shown here is derived from an EMBL/GenBank/DDBJ whole genome shotgun (WGS) entry which is preliminary data.</text>
</comment>
<dbReference type="EMBL" id="LJVA01000111">
    <property type="protein sequence ID" value="KPL07987.1"/>
    <property type="molecule type" value="Genomic_DNA"/>
</dbReference>
<evidence type="ECO:0000256" key="1">
    <source>
        <dbReference type="ARBA" id="ARBA00022612"/>
    </source>
</evidence>
<dbReference type="AlphaFoldDB" id="A0A0S8JFF1"/>
<proteinExistence type="predicted"/>
<name>A0A0S8JFF1_UNCT6</name>
<sequence>MINMPPQHGKSSLLSHWLPTWYLEAFPEHWVIITSHEAKLAAHWGRKIRDTFSSRQQLLTKARQDVRAASRWYTAHGGGLIAAGVGGAITGYPGHLMIIDDPFKNWEQAQSVTYRRRVLEWFQSTFYTRAQENATMILIQTRWHQADLAGWLLKEHSDPWKLIKLPAIAEDNDPLGRKIGAPLCEHRFSEKELMLRRKAVGERVWAGMFQQRPRPAEGTIFKEEWLRYWDALPDRFDRIIQSWDMSFKDADSSSFVVGQIWGAVSGNYYLLDQRRDRLDFVATLHAIPPLSQRWPEARRKLVEDKANGPAIISALKSQIPGLIAVNPKGSKEARAQAVAPLWESGNVWVPNPKLYPWVAEFIDEVTTFPSSANDDQVDAMSQALSDLDDSRAAAMGDIKLPDLTGASPFSTVS</sequence>
<evidence type="ECO:0000313" key="3">
    <source>
        <dbReference type="EMBL" id="KPL07987.1"/>
    </source>
</evidence>